<reference evidence="1 2" key="1">
    <citation type="submission" date="2012-10" db="EMBL/GenBank/DDBJ databases">
        <authorList>
            <consortium name="Gibbon Genome Sequencing Consortium"/>
        </authorList>
    </citation>
    <scope>NUCLEOTIDE SEQUENCE [LARGE SCALE GENOMIC DNA]</scope>
</reference>
<dbReference type="Proteomes" id="UP000001073">
    <property type="component" value="Chromosome 5"/>
</dbReference>
<reference evidence="1" key="3">
    <citation type="submission" date="2025-09" db="UniProtKB">
        <authorList>
            <consortium name="Ensembl"/>
        </authorList>
    </citation>
    <scope>IDENTIFICATION</scope>
</reference>
<reference evidence="1" key="2">
    <citation type="submission" date="2025-08" db="UniProtKB">
        <authorList>
            <consortium name="Ensembl"/>
        </authorList>
    </citation>
    <scope>IDENTIFICATION</scope>
</reference>
<evidence type="ECO:0000313" key="2">
    <source>
        <dbReference type="Proteomes" id="UP000001073"/>
    </source>
</evidence>
<dbReference type="EMBL" id="ADFV01074380">
    <property type="status" value="NOT_ANNOTATED_CDS"/>
    <property type="molecule type" value="Genomic_DNA"/>
</dbReference>
<dbReference type="AlphaFoldDB" id="A0A2I3G3A9"/>
<name>A0A2I3G3A9_NOMLE</name>
<evidence type="ECO:0000313" key="1">
    <source>
        <dbReference type="Ensembl" id="ENSNLEP00000026607.1"/>
    </source>
</evidence>
<dbReference type="Ensembl" id="ENSNLET00000044106.1">
    <property type="protein sequence ID" value="ENSNLEP00000026607.1"/>
    <property type="gene ID" value="ENSNLEG00000028525.1"/>
</dbReference>
<organism evidence="1 2">
    <name type="scientific">Nomascus leucogenys</name>
    <name type="common">Northern white-cheeked gibbon</name>
    <name type="synonym">Hylobates leucogenys</name>
    <dbReference type="NCBI Taxonomy" id="61853"/>
    <lineage>
        <taxon>Eukaryota</taxon>
        <taxon>Metazoa</taxon>
        <taxon>Chordata</taxon>
        <taxon>Craniata</taxon>
        <taxon>Vertebrata</taxon>
        <taxon>Euteleostomi</taxon>
        <taxon>Mammalia</taxon>
        <taxon>Eutheria</taxon>
        <taxon>Euarchontoglires</taxon>
        <taxon>Primates</taxon>
        <taxon>Haplorrhini</taxon>
        <taxon>Catarrhini</taxon>
        <taxon>Hylobatidae</taxon>
        <taxon>Nomascus</taxon>
    </lineage>
</organism>
<proteinExistence type="predicted"/>
<dbReference type="GeneTree" id="ENSGT00910000147461"/>
<keyword evidence="2" id="KW-1185">Reference proteome</keyword>
<accession>A0A2I3G3A9</accession>
<dbReference type="InParanoid" id="A0A2I3G3A9"/>
<sequence length="101" mass="11215">MVLSRALGTGRRRVLLGRAHCKQLELRLHTVIFTPKSQKELAIQGLGRPAFLSYACRNQHDASKSPAPPLMAWILFLVWTLKGQSLGKRGGVGLLASHFRK</sequence>
<dbReference type="OMA" id="CLNQHDA"/>
<protein>
    <submittedName>
        <fullName evidence="1">Uncharacterized protein</fullName>
    </submittedName>
</protein>